<dbReference type="Pfam" id="PF00593">
    <property type="entry name" value="TonB_dep_Rec_b-barrel"/>
    <property type="match status" value="1"/>
</dbReference>
<evidence type="ECO:0000256" key="1">
    <source>
        <dbReference type="ARBA" id="ARBA00004571"/>
    </source>
</evidence>
<keyword evidence="6 8" id="KW-0472">Membrane</keyword>
<organism evidence="13 14">
    <name type="scientific">Arenibacter palladensis</name>
    <dbReference type="NCBI Taxonomy" id="237373"/>
    <lineage>
        <taxon>Bacteria</taxon>
        <taxon>Pseudomonadati</taxon>
        <taxon>Bacteroidota</taxon>
        <taxon>Flavobacteriia</taxon>
        <taxon>Flavobacteriales</taxon>
        <taxon>Flavobacteriaceae</taxon>
        <taxon>Arenibacter</taxon>
    </lineage>
</organism>
<evidence type="ECO:0000256" key="5">
    <source>
        <dbReference type="ARBA" id="ARBA00023077"/>
    </source>
</evidence>
<dbReference type="InterPro" id="IPR023997">
    <property type="entry name" value="TonB-dep_OMP_SusC/RagA_CS"/>
</dbReference>
<evidence type="ECO:0000256" key="9">
    <source>
        <dbReference type="RuleBase" id="RU003357"/>
    </source>
</evidence>
<dbReference type="Gene3D" id="2.40.170.20">
    <property type="entry name" value="TonB-dependent receptor, beta-barrel domain"/>
    <property type="match status" value="1"/>
</dbReference>
<dbReference type="GO" id="GO:0009279">
    <property type="term" value="C:cell outer membrane"/>
    <property type="evidence" value="ECO:0007669"/>
    <property type="project" value="UniProtKB-SubCell"/>
</dbReference>
<dbReference type="NCBIfam" id="TIGR04056">
    <property type="entry name" value="OMP_RagA_SusC"/>
    <property type="match status" value="1"/>
</dbReference>
<name>A0A1M4SSU3_9FLAO</name>
<feature type="signal peptide" evidence="10">
    <location>
        <begin position="1"/>
        <end position="29"/>
    </location>
</feature>
<dbReference type="PROSITE" id="PS52016">
    <property type="entry name" value="TONB_DEPENDENT_REC_3"/>
    <property type="match status" value="1"/>
</dbReference>
<dbReference type="Gene3D" id="2.170.130.10">
    <property type="entry name" value="TonB-dependent receptor, plug domain"/>
    <property type="match status" value="1"/>
</dbReference>
<accession>A0A1M4SSU3</accession>
<dbReference type="AlphaFoldDB" id="A0A1M4SSU3"/>
<evidence type="ECO:0000313" key="14">
    <source>
        <dbReference type="Proteomes" id="UP000184406"/>
    </source>
</evidence>
<evidence type="ECO:0000259" key="12">
    <source>
        <dbReference type="Pfam" id="PF07715"/>
    </source>
</evidence>
<reference evidence="14" key="1">
    <citation type="submission" date="2016-11" db="EMBL/GenBank/DDBJ databases">
        <authorList>
            <person name="Varghese N."/>
            <person name="Submissions S."/>
        </authorList>
    </citation>
    <scope>NUCLEOTIDE SEQUENCE [LARGE SCALE GENOMIC DNA]</scope>
    <source>
        <strain evidence="14">DSM 17539</strain>
    </source>
</reference>
<gene>
    <name evidence="13" type="ORF">SAMN03080594_10116</name>
</gene>
<evidence type="ECO:0000259" key="11">
    <source>
        <dbReference type="Pfam" id="PF00593"/>
    </source>
</evidence>
<keyword evidence="10" id="KW-0732">Signal</keyword>
<feature type="domain" description="TonB-dependent receptor-like beta-barrel" evidence="11">
    <location>
        <begin position="440"/>
        <end position="916"/>
    </location>
</feature>
<dbReference type="RefSeq" id="WP_084532431.1">
    <property type="nucleotide sequence ID" value="NZ_FQUX01000001.1"/>
</dbReference>
<comment type="subcellular location">
    <subcellularLocation>
        <location evidence="1 8">Cell outer membrane</location>
        <topology evidence="1 8">Multi-pass membrane protein</topology>
    </subcellularLocation>
</comment>
<feature type="chain" id="PRO_5012183333" evidence="10">
    <location>
        <begin position="30"/>
        <end position="1059"/>
    </location>
</feature>
<dbReference type="InterPro" id="IPR000531">
    <property type="entry name" value="Beta-barrel_TonB"/>
</dbReference>
<dbReference type="SUPFAM" id="SSF49464">
    <property type="entry name" value="Carboxypeptidase regulatory domain-like"/>
    <property type="match status" value="1"/>
</dbReference>
<evidence type="ECO:0000256" key="3">
    <source>
        <dbReference type="ARBA" id="ARBA00022452"/>
    </source>
</evidence>
<proteinExistence type="inferred from homology"/>
<evidence type="ECO:0000256" key="7">
    <source>
        <dbReference type="ARBA" id="ARBA00023237"/>
    </source>
</evidence>
<dbReference type="Pfam" id="PF13715">
    <property type="entry name" value="CarbopepD_reg_2"/>
    <property type="match status" value="1"/>
</dbReference>
<keyword evidence="2 8" id="KW-0813">Transport</keyword>
<dbReference type="InterPro" id="IPR012910">
    <property type="entry name" value="Plug_dom"/>
</dbReference>
<evidence type="ECO:0000256" key="10">
    <source>
        <dbReference type="SAM" id="SignalP"/>
    </source>
</evidence>
<dbReference type="InterPro" id="IPR036942">
    <property type="entry name" value="Beta-barrel_TonB_sf"/>
</dbReference>
<evidence type="ECO:0000256" key="6">
    <source>
        <dbReference type="ARBA" id="ARBA00023136"/>
    </source>
</evidence>
<dbReference type="FunFam" id="2.170.130.10:FF:000008">
    <property type="entry name" value="SusC/RagA family TonB-linked outer membrane protein"/>
    <property type="match status" value="1"/>
</dbReference>
<dbReference type="NCBIfam" id="TIGR04057">
    <property type="entry name" value="SusC_RagA_signa"/>
    <property type="match status" value="1"/>
</dbReference>
<keyword evidence="3 8" id="KW-1134">Transmembrane beta strand</keyword>
<evidence type="ECO:0000256" key="8">
    <source>
        <dbReference type="PROSITE-ProRule" id="PRU01360"/>
    </source>
</evidence>
<evidence type="ECO:0000313" key="13">
    <source>
        <dbReference type="EMBL" id="SHE35259.1"/>
    </source>
</evidence>
<evidence type="ECO:0000256" key="4">
    <source>
        <dbReference type="ARBA" id="ARBA00022692"/>
    </source>
</evidence>
<comment type="similarity">
    <text evidence="8 9">Belongs to the TonB-dependent receptor family.</text>
</comment>
<evidence type="ECO:0000256" key="2">
    <source>
        <dbReference type="ARBA" id="ARBA00022448"/>
    </source>
</evidence>
<keyword evidence="14" id="KW-1185">Reference proteome</keyword>
<dbReference type="Proteomes" id="UP000184406">
    <property type="component" value="Unassembled WGS sequence"/>
</dbReference>
<feature type="domain" description="TonB-dependent receptor plug" evidence="12">
    <location>
        <begin position="151"/>
        <end position="257"/>
    </location>
</feature>
<dbReference type="InterPro" id="IPR037066">
    <property type="entry name" value="Plug_dom_sf"/>
</dbReference>
<sequence>MKKMFKALKKGICPLFALAFVCVAPKVKAEESTMLLNYGHADLELKNDALFNEKEIVQGFSVTGTIKDTNGTPLAGASIIEKGTVNGTQADFDGNFAITLSSESAILVVSYLGYAGQEINVSGKTSIAVVLEESSSNLDEVVVIGYGSSKKSDLTGAVATIGAEKIQERISINPLDNLQGQVAGLDIYNSSGRPGGEMRVTIRGKGSLNATNEPLYVIDGIIGVDIALVNTNDIENITVLKDASATAIYGSRGANGVIIVTTKKGKSGRMTVDITSNLQVSRITNKPEVLNSTDYWKDLKVRLDEDQRALGAGDGSFVADYPGTYPRLFTDDGTRLGAPRYDTNWLDESTRTGFSKQYFANVRGGGENYNVSLSAGTQDDEGVLLNTYFKKNTMRFNGDFQINDWLKIGGALAYSDTKTNIVDNWRIGADNITMATLFYLPIYPTRYEDGTLVNADDLKNDSGGWDIWYGATPKDRLSSLDQISFRRQVTRNIFTEIDFTDNLKLRTSYSLQDYNLEGRRSVASRLDTFVNRTSAALSNENSSQSLLENTLTFNPELDGNNVLGVVLGTARQENEQFGSSLLAQDFDEFFGFYNVAQGTAEPVVNSFFNRYTTDSYFGRLNYSFKDRYLLTATGRYDGSSRFGENNKYSFFPSAALAWKISNEAFLEDSEAISDLKLRTTYGFTGNDGIGNYARIASPGVQNVVFNNERVIGTSQGSIGNENLKWEKTEEVNVGLDFGLFNRINLTADYYSRTTKDLLFNVPIARFTGYSSILSNAGSIKNSGIELLLSSTNIRTDNFSWSSSINFTKNVNEILSLGTEDNDIFTAPIWWNQQVFRVGEAAGSFWGYNRLGTWGTNEAAEAAEYGRIPGDIKLEDKNNDGLLNFEDQQIIGSGLPDYTMNIGNTFSYKNWDLSVDIRISQGNDILDHSIILFVDRMGYGNTYKKFFDQAWTPDNQNTMYPRVRKNITKFDGADSGQVFDGSFIRGQNLSLSYNFDSSVLDVLNLKGARIYFNLQNFFIITDYHGYDPEVSSFGGQFTEGIELNGYPKALTMNMGINITL</sequence>
<dbReference type="OrthoDB" id="9768177at2"/>
<keyword evidence="5 9" id="KW-0798">TonB box</keyword>
<dbReference type="Pfam" id="PF07715">
    <property type="entry name" value="Plug"/>
    <property type="match status" value="1"/>
</dbReference>
<keyword evidence="4 8" id="KW-0812">Transmembrane</keyword>
<dbReference type="InterPro" id="IPR039426">
    <property type="entry name" value="TonB-dep_rcpt-like"/>
</dbReference>
<keyword evidence="7 8" id="KW-0998">Cell outer membrane</keyword>
<dbReference type="InterPro" id="IPR023996">
    <property type="entry name" value="TonB-dep_OMP_SusC/RagA"/>
</dbReference>
<dbReference type="SUPFAM" id="SSF56935">
    <property type="entry name" value="Porins"/>
    <property type="match status" value="1"/>
</dbReference>
<dbReference type="InterPro" id="IPR008969">
    <property type="entry name" value="CarboxyPept-like_regulatory"/>
</dbReference>
<protein>
    <submittedName>
        <fullName evidence="13">TonB-linked outer membrane protein, SusC/RagA family</fullName>
    </submittedName>
</protein>
<dbReference type="EMBL" id="FQUX01000001">
    <property type="protein sequence ID" value="SHE35259.1"/>
    <property type="molecule type" value="Genomic_DNA"/>
</dbReference>
<dbReference type="Gene3D" id="2.60.40.1120">
    <property type="entry name" value="Carboxypeptidase-like, regulatory domain"/>
    <property type="match status" value="1"/>
</dbReference>